<sequence>MRRLAMFGAADRGKQYVMRWMHHVVTPFDYEAAALGQRETVAYERHRTWHLGFSHVVKKMHRAATHIAGSMTEVVPFPPMKTPWSYMIIIQLGPNTRDKGPGEGNSRPEISQPEILSTGDAHPERLRSTPNPRICREERQRLPAFIPVPNANHLRILRTLSNETGEQISPSPNQALHKSLAGKPIGSTRAPLTRCCPSCPKFPTNLSRLGPNYFVLSSIPHTPPFSDIIQIVVRPALFVLPVAAAWDD</sequence>
<evidence type="ECO:0000256" key="1">
    <source>
        <dbReference type="SAM" id="MobiDB-lite"/>
    </source>
</evidence>
<feature type="region of interest" description="Disordered" evidence="1">
    <location>
        <begin position="95"/>
        <end position="129"/>
    </location>
</feature>
<name>A0A3N2PX79_SODAK</name>
<evidence type="ECO:0000313" key="2">
    <source>
        <dbReference type="EMBL" id="ROT39139.1"/>
    </source>
</evidence>
<dbReference type="EMBL" id="ML119054">
    <property type="protein sequence ID" value="ROT39139.1"/>
    <property type="molecule type" value="Genomic_DNA"/>
</dbReference>
<protein>
    <submittedName>
        <fullName evidence="2">Uncharacterized protein</fullName>
    </submittedName>
</protein>
<proteinExistence type="predicted"/>
<accession>A0A3N2PX79</accession>
<gene>
    <name evidence="2" type="ORF">SODALDRAFT_359006</name>
</gene>
<evidence type="ECO:0000313" key="3">
    <source>
        <dbReference type="Proteomes" id="UP000272025"/>
    </source>
</evidence>
<organism evidence="2 3">
    <name type="scientific">Sodiomyces alkalinus (strain CBS 110278 / VKM F-3762 / F11)</name>
    <name type="common">Alkaliphilic filamentous fungus</name>
    <dbReference type="NCBI Taxonomy" id="1314773"/>
    <lineage>
        <taxon>Eukaryota</taxon>
        <taxon>Fungi</taxon>
        <taxon>Dikarya</taxon>
        <taxon>Ascomycota</taxon>
        <taxon>Pezizomycotina</taxon>
        <taxon>Sordariomycetes</taxon>
        <taxon>Hypocreomycetidae</taxon>
        <taxon>Glomerellales</taxon>
        <taxon>Plectosphaerellaceae</taxon>
        <taxon>Sodiomyces</taxon>
    </lineage>
</organism>
<dbReference type="GeneID" id="39582621"/>
<dbReference type="RefSeq" id="XP_028466945.1">
    <property type="nucleotide sequence ID" value="XM_028614143.1"/>
</dbReference>
<reference evidence="2 3" key="1">
    <citation type="journal article" date="2018" name="Mol. Ecol.">
        <title>The obligate alkalophilic soda-lake fungus Sodiomyces alkalinus has shifted to a protein diet.</title>
        <authorList>
            <person name="Grum-Grzhimaylo A.A."/>
            <person name="Falkoski D.L."/>
            <person name="van den Heuvel J."/>
            <person name="Valero-Jimenez C.A."/>
            <person name="Min B."/>
            <person name="Choi I.G."/>
            <person name="Lipzen A."/>
            <person name="Daum C.G."/>
            <person name="Aanen D.K."/>
            <person name="Tsang A."/>
            <person name="Henrissat B."/>
            <person name="Bilanenko E.N."/>
            <person name="de Vries R.P."/>
            <person name="van Kan J.A.L."/>
            <person name="Grigoriev I.V."/>
            <person name="Debets A.J.M."/>
        </authorList>
    </citation>
    <scope>NUCLEOTIDE SEQUENCE [LARGE SCALE GENOMIC DNA]</scope>
    <source>
        <strain evidence="2 3">F11</strain>
    </source>
</reference>
<keyword evidence="3" id="KW-1185">Reference proteome</keyword>
<dbReference type="AlphaFoldDB" id="A0A3N2PX79"/>
<dbReference type="Proteomes" id="UP000272025">
    <property type="component" value="Unassembled WGS sequence"/>
</dbReference>